<gene>
    <name evidence="2" type="ORF">NCTC10736_00220</name>
</gene>
<dbReference type="InterPro" id="IPR008579">
    <property type="entry name" value="UGlyAH_Cupin_dom"/>
</dbReference>
<reference evidence="2 3" key="1">
    <citation type="submission" date="2018-06" db="EMBL/GenBank/DDBJ databases">
        <authorList>
            <consortium name="Pathogen Informatics"/>
            <person name="Doyle S."/>
        </authorList>
    </citation>
    <scope>NUCLEOTIDE SEQUENCE [LARGE SCALE GENOMIC DNA]</scope>
    <source>
        <strain evidence="2 3">NCTC10736</strain>
    </source>
</reference>
<dbReference type="Proteomes" id="UP000255061">
    <property type="component" value="Unassembled WGS sequence"/>
</dbReference>
<dbReference type="Gene3D" id="2.60.120.10">
    <property type="entry name" value="Jelly Rolls"/>
    <property type="match status" value="1"/>
</dbReference>
<protein>
    <submittedName>
        <fullName evidence="2">Protein of uncharacterized function (DUF861)</fullName>
    </submittedName>
</protein>
<sequence>MTVSINAIIRFATAQTAVESYQLPAEKLLAGNPTQGLENHYSSPCDQFHGGVWQSESGAWKINYTEYEYCEILEGISVITDLQGQSQTFTVGDRFIIPAGFEGIWEVVEPCRKIYVIFEQK</sequence>
<accession>A0A379ZDD8</accession>
<dbReference type="AlphaFoldDB" id="A0A379ZDD8"/>
<evidence type="ECO:0000313" key="2">
    <source>
        <dbReference type="EMBL" id="SUI59773.1"/>
    </source>
</evidence>
<dbReference type="Pfam" id="PF05899">
    <property type="entry name" value="Cupin_3"/>
    <property type="match status" value="1"/>
</dbReference>
<dbReference type="PANTHER" id="PTHR40943">
    <property type="entry name" value="CYTOPLASMIC PROTEIN-RELATED"/>
    <property type="match status" value="1"/>
</dbReference>
<dbReference type="RefSeq" id="WP_115405244.1">
    <property type="nucleotide sequence ID" value="NZ_UGYV01000001.1"/>
</dbReference>
<evidence type="ECO:0000259" key="1">
    <source>
        <dbReference type="Pfam" id="PF05899"/>
    </source>
</evidence>
<dbReference type="CDD" id="cd02227">
    <property type="entry name" value="cupin_TM1112-like"/>
    <property type="match status" value="1"/>
</dbReference>
<organism evidence="2 3">
    <name type="scientific">Shewanella morhuae</name>
    <dbReference type="NCBI Taxonomy" id="365591"/>
    <lineage>
        <taxon>Bacteria</taxon>
        <taxon>Pseudomonadati</taxon>
        <taxon>Pseudomonadota</taxon>
        <taxon>Gammaproteobacteria</taxon>
        <taxon>Alteromonadales</taxon>
        <taxon>Shewanellaceae</taxon>
        <taxon>Shewanella</taxon>
    </lineage>
</organism>
<evidence type="ECO:0000313" key="3">
    <source>
        <dbReference type="Proteomes" id="UP000255061"/>
    </source>
</evidence>
<dbReference type="SUPFAM" id="SSF51182">
    <property type="entry name" value="RmlC-like cupins"/>
    <property type="match status" value="1"/>
</dbReference>
<dbReference type="EMBL" id="UGYV01000001">
    <property type="protein sequence ID" value="SUI59773.1"/>
    <property type="molecule type" value="Genomic_DNA"/>
</dbReference>
<dbReference type="InterPro" id="IPR011051">
    <property type="entry name" value="RmlC_Cupin_sf"/>
</dbReference>
<name>A0A379ZDD8_9GAMM</name>
<dbReference type="InterPro" id="IPR014710">
    <property type="entry name" value="RmlC-like_jellyroll"/>
</dbReference>
<feature type="domain" description="(S)-ureidoglycine aminohydrolase cupin" evidence="1">
    <location>
        <begin position="43"/>
        <end position="115"/>
    </location>
</feature>
<dbReference type="PANTHER" id="PTHR40943:SF2">
    <property type="entry name" value="(S)-UREIDOGLYCINE AMINOHYDROLASE CUPIN DOMAIN-CONTAINING PROTEIN"/>
    <property type="match status" value="1"/>
</dbReference>
<proteinExistence type="predicted"/>